<organism evidence="1 2">
    <name type="scientific">Wickerhamomyces pijperi</name>
    <name type="common">Yeast</name>
    <name type="synonym">Pichia pijperi</name>
    <dbReference type="NCBI Taxonomy" id="599730"/>
    <lineage>
        <taxon>Eukaryota</taxon>
        <taxon>Fungi</taxon>
        <taxon>Dikarya</taxon>
        <taxon>Ascomycota</taxon>
        <taxon>Saccharomycotina</taxon>
        <taxon>Saccharomycetes</taxon>
        <taxon>Phaffomycetales</taxon>
        <taxon>Wickerhamomycetaceae</taxon>
        <taxon>Wickerhamomyces</taxon>
    </lineage>
</organism>
<dbReference type="AlphaFoldDB" id="A0A9P8Q7Q9"/>
<feature type="non-terminal residue" evidence="1">
    <location>
        <position position="65"/>
    </location>
</feature>
<reference evidence="1" key="1">
    <citation type="journal article" date="2021" name="Open Biol.">
        <title>Shared evolutionary footprints suggest mitochondrial oxidative damage underlies multiple complex I losses in fungi.</title>
        <authorList>
            <person name="Schikora-Tamarit M.A."/>
            <person name="Marcet-Houben M."/>
            <person name="Nosek J."/>
            <person name="Gabaldon T."/>
        </authorList>
    </citation>
    <scope>NUCLEOTIDE SEQUENCE</scope>
    <source>
        <strain evidence="1">CBS2887</strain>
    </source>
</reference>
<dbReference type="Proteomes" id="UP000774326">
    <property type="component" value="Unassembled WGS sequence"/>
</dbReference>
<accession>A0A9P8Q7Q9</accession>
<name>A0A9P8Q7Q9_WICPI</name>
<comment type="caution">
    <text evidence="1">The sequence shown here is derived from an EMBL/GenBank/DDBJ whole genome shotgun (WGS) entry which is preliminary data.</text>
</comment>
<evidence type="ECO:0000313" key="1">
    <source>
        <dbReference type="EMBL" id="KAH3685526.1"/>
    </source>
</evidence>
<protein>
    <submittedName>
        <fullName evidence="1">Uncharacterized protein</fullName>
    </submittedName>
</protein>
<dbReference type="GO" id="GO:0055085">
    <property type="term" value="P:transmembrane transport"/>
    <property type="evidence" value="ECO:0007669"/>
    <property type="project" value="InterPro"/>
</dbReference>
<sequence>MPSNWSTGYFSYGTTNSTQYPTEIYGTEVFEVNENLRDRALELAQSVDLLNGTKANEEFRIKYDY</sequence>
<dbReference type="EMBL" id="JAEUBG010001934">
    <property type="protein sequence ID" value="KAH3685526.1"/>
    <property type="molecule type" value="Genomic_DNA"/>
</dbReference>
<dbReference type="Pfam" id="PF06516">
    <property type="entry name" value="NUP"/>
    <property type="match status" value="1"/>
</dbReference>
<dbReference type="PANTHER" id="PTHR38643:SF1">
    <property type="entry name" value="PURINE NUCLEOSIDE PERMEASE C285.05-RELATED"/>
    <property type="match status" value="1"/>
</dbReference>
<reference evidence="1" key="2">
    <citation type="submission" date="2021-01" db="EMBL/GenBank/DDBJ databases">
        <authorList>
            <person name="Schikora-Tamarit M.A."/>
        </authorList>
    </citation>
    <scope>NUCLEOTIDE SEQUENCE</scope>
    <source>
        <strain evidence="1">CBS2887</strain>
    </source>
</reference>
<proteinExistence type="predicted"/>
<keyword evidence="2" id="KW-1185">Reference proteome</keyword>
<dbReference type="PANTHER" id="PTHR38643">
    <property type="entry name" value="PURINE NUCLEOSIDE PERMEASE C285.05-RELATED"/>
    <property type="match status" value="1"/>
</dbReference>
<dbReference type="GO" id="GO:0005783">
    <property type="term" value="C:endoplasmic reticulum"/>
    <property type="evidence" value="ECO:0007669"/>
    <property type="project" value="TreeGrafter"/>
</dbReference>
<evidence type="ECO:0000313" key="2">
    <source>
        <dbReference type="Proteomes" id="UP000774326"/>
    </source>
</evidence>
<dbReference type="InterPro" id="IPR009486">
    <property type="entry name" value="Pur_nuclsid_perm"/>
</dbReference>
<dbReference type="OrthoDB" id="2331083at2759"/>
<gene>
    <name evidence="1" type="ORF">WICPIJ_003501</name>
</gene>